<feature type="domain" description="NAD-dependent epimerase/dehydratase" evidence="2">
    <location>
        <begin position="7"/>
        <end position="240"/>
    </location>
</feature>
<reference evidence="3" key="1">
    <citation type="submission" date="2024-05" db="EMBL/GenBank/DDBJ databases">
        <title>Pontimicrobium maritimus sp. nov., isolated form sea water.</title>
        <authorList>
            <person name="Muhammad N."/>
            <person name="Vuong T.Q."/>
            <person name="Han H.L."/>
            <person name="Kim S.-G."/>
        </authorList>
    </citation>
    <scope>NUCLEOTIDE SEQUENCE</scope>
    <source>
        <strain evidence="3">SW4</strain>
    </source>
</reference>
<evidence type="ECO:0000313" key="3">
    <source>
        <dbReference type="EMBL" id="XBG62018.1"/>
    </source>
</evidence>
<comment type="similarity">
    <text evidence="1">Belongs to the NAD(P)-dependent epimerase/dehydratase family.</text>
</comment>
<dbReference type="SUPFAM" id="SSF51735">
    <property type="entry name" value="NAD(P)-binding Rossmann-fold domains"/>
    <property type="match status" value="1"/>
</dbReference>
<accession>A0AAU7BV46</accession>
<proteinExistence type="inferred from homology"/>
<gene>
    <name evidence="3" type="ORF">ABGB03_03735</name>
</gene>
<evidence type="ECO:0000256" key="1">
    <source>
        <dbReference type="ARBA" id="ARBA00007637"/>
    </source>
</evidence>
<dbReference type="EMBL" id="CP157199">
    <property type="protein sequence ID" value="XBG62018.1"/>
    <property type="molecule type" value="Genomic_DNA"/>
</dbReference>
<dbReference type="AlphaFoldDB" id="A0AAU7BV46"/>
<dbReference type="PANTHER" id="PTHR43000">
    <property type="entry name" value="DTDP-D-GLUCOSE 4,6-DEHYDRATASE-RELATED"/>
    <property type="match status" value="1"/>
</dbReference>
<dbReference type="RefSeq" id="WP_347924944.1">
    <property type="nucleotide sequence ID" value="NZ_CP157199.1"/>
</dbReference>
<name>A0AAU7BV46_9FLAO</name>
<evidence type="ECO:0000259" key="2">
    <source>
        <dbReference type="Pfam" id="PF01370"/>
    </source>
</evidence>
<organism evidence="3">
    <name type="scientific">Pontimicrobium sp. SW4</name>
    <dbReference type="NCBI Taxonomy" id="3153519"/>
    <lineage>
        <taxon>Bacteria</taxon>
        <taxon>Pseudomonadati</taxon>
        <taxon>Bacteroidota</taxon>
        <taxon>Flavobacteriia</taxon>
        <taxon>Flavobacteriales</taxon>
        <taxon>Flavobacteriaceae</taxon>
        <taxon>Pontimicrobium</taxon>
    </lineage>
</organism>
<dbReference type="Pfam" id="PF01370">
    <property type="entry name" value="Epimerase"/>
    <property type="match status" value="1"/>
</dbReference>
<dbReference type="InterPro" id="IPR001509">
    <property type="entry name" value="Epimerase_deHydtase"/>
</dbReference>
<protein>
    <submittedName>
        <fullName evidence="3">NAD-dependent epimerase/dehydratase family protein</fullName>
    </submittedName>
</protein>
<dbReference type="Gene3D" id="3.40.50.720">
    <property type="entry name" value="NAD(P)-binding Rossmann-like Domain"/>
    <property type="match status" value="1"/>
</dbReference>
<sequence>MSVTKYLITGGAGNIGSALTLELSKDANNQIVIVDNFLTGSITKIPKKDNITFIKANVNNYNDIVPIFGRFNFDYVFHFAAVVGVKRTLENPMMVLEDIEGIKNILSLAKNSCVKRVFYSSSSEVYGEPFEIPQNEQTTPLNSRLPYAIVKNVGEAFFKSYYQEYGLEYTIFRFFNTYGPNQSEDFVIPKFLKAALKNEPIYIYGDGQQTRSFCFVDDNIETCIKALKDPKCHNEVINIGSDKEITVLELANTIIRVSNSNSEIIHAPALKEGDMARRCPDTSKMKALLGKEQISLEEGLKLLIDFYENRK</sequence>
<dbReference type="InterPro" id="IPR036291">
    <property type="entry name" value="NAD(P)-bd_dom_sf"/>
</dbReference>